<organism evidence="1 2">
    <name type="scientific">Lactuca saligna</name>
    <name type="common">Willowleaf lettuce</name>
    <dbReference type="NCBI Taxonomy" id="75948"/>
    <lineage>
        <taxon>Eukaryota</taxon>
        <taxon>Viridiplantae</taxon>
        <taxon>Streptophyta</taxon>
        <taxon>Embryophyta</taxon>
        <taxon>Tracheophyta</taxon>
        <taxon>Spermatophyta</taxon>
        <taxon>Magnoliopsida</taxon>
        <taxon>eudicotyledons</taxon>
        <taxon>Gunneridae</taxon>
        <taxon>Pentapetalae</taxon>
        <taxon>asterids</taxon>
        <taxon>campanulids</taxon>
        <taxon>Asterales</taxon>
        <taxon>Asteraceae</taxon>
        <taxon>Cichorioideae</taxon>
        <taxon>Cichorieae</taxon>
        <taxon>Lactucinae</taxon>
        <taxon>Lactuca</taxon>
    </lineage>
</organism>
<sequence>MLRRLPRWWRGYPPLKPSLRSSQLQLQTPPHRTHQHIKFRLFVQLHLSGRRRSRSNVTTLDKRILPLQKTLWLDETAMEPSRMPLYRFGNTSVVIDIYLIMDWNFLHLLTIRR</sequence>
<proteinExistence type="predicted"/>
<accession>A0AA36E612</accession>
<gene>
    <name evidence="1" type="ORF">LSALG_LOCUS24165</name>
</gene>
<evidence type="ECO:0000313" key="2">
    <source>
        <dbReference type="Proteomes" id="UP001177003"/>
    </source>
</evidence>
<reference evidence="1" key="1">
    <citation type="submission" date="2023-04" db="EMBL/GenBank/DDBJ databases">
        <authorList>
            <person name="Vijverberg K."/>
            <person name="Xiong W."/>
            <person name="Schranz E."/>
        </authorList>
    </citation>
    <scope>NUCLEOTIDE SEQUENCE</scope>
</reference>
<dbReference type="AlphaFoldDB" id="A0AA36E612"/>
<dbReference type="Proteomes" id="UP001177003">
    <property type="component" value="Chromosome 5"/>
</dbReference>
<dbReference type="EMBL" id="OX465081">
    <property type="protein sequence ID" value="CAI9284649.1"/>
    <property type="molecule type" value="Genomic_DNA"/>
</dbReference>
<keyword evidence="2" id="KW-1185">Reference proteome</keyword>
<evidence type="ECO:0000313" key="1">
    <source>
        <dbReference type="EMBL" id="CAI9284649.1"/>
    </source>
</evidence>
<name>A0AA36E612_LACSI</name>
<protein>
    <submittedName>
        <fullName evidence="1">Uncharacterized protein</fullName>
    </submittedName>
</protein>